<sequence length="412" mass="47261">MQMKPQFLNWGGWNPITVTNWLHTNHLTYSEIHKYIHPAICPESAIAWKTKGFTPAEAKKWASIEAPIDLAISLRDIKIHPSMIADFLTEGYSMDEAIEYNIKRIPLKEAPLPKKEGIKVNMSYSERVRMGLETKLNKDGFIPFDDFLREHTAQGNPYKCTPRSSLNHAIRIHVNNLTKGSIKQCKDSICKALDDRFPESQLDSHWAVSEGYLDIGFESAELRNEALDLEIYCNESPLKIEPTRYSKQRAKWVTFTNLPTNKDRHWVQEAVVTGLSYYRDILETMIEGADRAKCMRPKTIHVLLDMAPIVKSRGKPIPRFIRPPGCLNTVTYVEPESERPVCRFCYQMGHTAYHCSHRKSAHFSEIEHDEESGVTKVKSKTFLPTQTKVVATTRSHRYTGHESNTTKNGRKT</sequence>
<evidence type="ECO:0000313" key="2">
    <source>
        <dbReference type="Proteomes" id="UP001165960"/>
    </source>
</evidence>
<keyword evidence="2" id="KW-1185">Reference proteome</keyword>
<evidence type="ECO:0000313" key="1">
    <source>
        <dbReference type="EMBL" id="KAJ9061869.1"/>
    </source>
</evidence>
<organism evidence="1 2">
    <name type="scientific">Entomophthora muscae</name>
    <dbReference type="NCBI Taxonomy" id="34485"/>
    <lineage>
        <taxon>Eukaryota</taxon>
        <taxon>Fungi</taxon>
        <taxon>Fungi incertae sedis</taxon>
        <taxon>Zoopagomycota</taxon>
        <taxon>Entomophthoromycotina</taxon>
        <taxon>Entomophthoromycetes</taxon>
        <taxon>Entomophthorales</taxon>
        <taxon>Entomophthoraceae</taxon>
        <taxon>Entomophthora</taxon>
    </lineage>
</organism>
<reference evidence="1" key="1">
    <citation type="submission" date="2022-04" db="EMBL/GenBank/DDBJ databases">
        <title>Genome of the entomopathogenic fungus Entomophthora muscae.</title>
        <authorList>
            <person name="Elya C."/>
            <person name="Lovett B.R."/>
            <person name="Lee E."/>
            <person name="Macias A.M."/>
            <person name="Hajek A.E."/>
            <person name="De Bivort B.L."/>
            <person name="Kasson M.T."/>
            <person name="De Fine Licht H.H."/>
            <person name="Stajich J.E."/>
        </authorList>
    </citation>
    <scope>NUCLEOTIDE SEQUENCE</scope>
    <source>
        <strain evidence="1">Berkeley</strain>
    </source>
</reference>
<comment type="caution">
    <text evidence="1">The sequence shown here is derived from an EMBL/GenBank/DDBJ whole genome shotgun (WGS) entry which is preliminary data.</text>
</comment>
<protein>
    <submittedName>
        <fullName evidence="1">Uncharacterized protein</fullName>
    </submittedName>
</protein>
<dbReference type="Proteomes" id="UP001165960">
    <property type="component" value="Unassembled WGS sequence"/>
</dbReference>
<dbReference type="EMBL" id="QTSX02005036">
    <property type="protein sequence ID" value="KAJ9061869.1"/>
    <property type="molecule type" value="Genomic_DNA"/>
</dbReference>
<proteinExistence type="predicted"/>
<gene>
    <name evidence="1" type="ORF">DSO57_1016274</name>
</gene>
<name>A0ACC2SHK9_9FUNG</name>
<accession>A0ACC2SHK9</accession>